<dbReference type="PANTHER" id="PTHR23509:SF10">
    <property type="entry name" value="LD21067P"/>
    <property type="match status" value="1"/>
</dbReference>
<dbReference type="SMART" id="SM01127">
    <property type="entry name" value="DDHD"/>
    <property type="match status" value="1"/>
</dbReference>
<dbReference type="Pfam" id="PF23465">
    <property type="entry name" value="DUF7131"/>
    <property type="match status" value="1"/>
</dbReference>
<dbReference type="InterPro" id="IPR004177">
    <property type="entry name" value="DDHD_dom"/>
</dbReference>
<protein>
    <submittedName>
        <fullName evidence="2">DDHD-domain-containing protein</fullName>
    </submittedName>
</protein>
<dbReference type="PANTHER" id="PTHR23509">
    <property type="entry name" value="PA-PL1 PHOSPHOLIPASE FAMILY"/>
    <property type="match status" value="1"/>
</dbReference>
<dbReference type="Pfam" id="PF23463">
    <property type="entry name" value="WWE_2"/>
    <property type="match status" value="1"/>
</dbReference>
<dbReference type="GO" id="GO:0005737">
    <property type="term" value="C:cytoplasm"/>
    <property type="evidence" value="ECO:0007669"/>
    <property type="project" value="TreeGrafter"/>
</dbReference>
<evidence type="ECO:0000313" key="3">
    <source>
        <dbReference type="Proteomes" id="UP000268321"/>
    </source>
</evidence>
<dbReference type="PROSITE" id="PS51043">
    <property type="entry name" value="DDHD"/>
    <property type="match status" value="1"/>
</dbReference>
<dbReference type="InterPro" id="IPR055555">
    <property type="entry name" value="PA-PLA1_DUF7131"/>
</dbReference>
<dbReference type="Pfam" id="PF02862">
    <property type="entry name" value="DDHD"/>
    <property type="match status" value="1"/>
</dbReference>
<sequence length="708" mass="79523">MQLSVRCYAVPKVPRAKWYYNTDSPLSKPDWYEYAVSDQPKKFVPFSDHDQVRLEKAYAARQNSTSVKEDRLFRVNLDSMLLAPIYWPGPTYEVRRGTWFTRDGVPLAGVVVQELERGYWAVRADRFGGETEGETEGGTGTRVTARDLVVRFHQHSTAPQTPVDIARERDVVALSDGLAAIFFDATSAVIFPASLSAFQVGLLRSMKPTYATLMSVTPVRRGYTAGLDDSVVDSVRSVKVSSLTQVFLAELAALFSKDGRSHTEDHTDADKSRILGRVMEADLLEQPKVAPRRQIRHLVLCVHGVGQLLGGRYESVNFTHSINVLRASMRDLYASDAMYHRLAHREGYDASDADQRSNNTIQMLPISWRHQVLFHPHRPFKGTQHVFPTLEQLNIDGVRALRNIIGDVVLDVLLFYEPAYLKQILKAVLTKLNRVYRLYRENNPDFSGKVHLFGHSLGSAICFDLLAQQNDPDSEYRLDFDVHNFFCVGLPVGMFKLLQQKTIAPHDGGDSGGIGLDKDCITPRCKNLYNVFHPCDPIGYRLEPLVDMQFARVKPEEVPFAVLSLNTQVQNLTSLGDDIQDRLRLASSWFSAEKASDKDAAPAKSVEDENALGDIISSLTASKAQKSANKSKETKMYHKQQLEKLLRMNRTGRIDYSLPKSMFSIAIVSAISAHISYFEDQETAGFVMREILCSDDPPVESRKVIVEG</sequence>
<dbReference type="GO" id="GO:0046872">
    <property type="term" value="F:metal ion binding"/>
    <property type="evidence" value="ECO:0007669"/>
    <property type="project" value="InterPro"/>
</dbReference>
<dbReference type="AlphaFoldDB" id="A0A4P9ZEX9"/>
<evidence type="ECO:0000259" key="1">
    <source>
        <dbReference type="PROSITE" id="PS51043"/>
    </source>
</evidence>
<dbReference type="Proteomes" id="UP000268321">
    <property type="component" value="Unassembled WGS sequence"/>
</dbReference>
<dbReference type="InterPro" id="IPR057826">
    <property type="entry name" value="WWE_C20G8.02"/>
</dbReference>
<keyword evidence="3" id="KW-1185">Reference proteome</keyword>
<dbReference type="OrthoDB" id="69269at2759"/>
<dbReference type="InterPro" id="IPR058055">
    <property type="entry name" value="PA-PLA1"/>
</dbReference>
<organism evidence="2 3">
    <name type="scientific">Metschnikowia bicuspidata</name>
    <dbReference type="NCBI Taxonomy" id="27322"/>
    <lineage>
        <taxon>Eukaryota</taxon>
        <taxon>Fungi</taxon>
        <taxon>Dikarya</taxon>
        <taxon>Ascomycota</taxon>
        <taxon>Saccharomycotina</taxon>
        <taxon>Pichiomycetes</taxon>
        <taxon>Metschnikowiaceae</taxon>
        <taxon>Metschnikowia</taxon>
    </lineage>
</organism>
<gene>
    <name evidence="2" type="ORF">METBISCDRAFT_13756</name>
</gene>
<accession>A0A4P9ZEX9</accession>
<name>A0A4P9ZEX9_9ASCO</name>
<dbReference type="InterPro" id="IPR029058">
    <property type="entry name" value="AB_hydrolase_fold"/>
</dbReference>
<dbReference type="GO" id="GO:0004620">
    <property type="term" value="F:phospholipase activity"/>
    <property type="evidence" value="ECO:0007669"/>
    <property type="project" value="TreeGrafter"/>
</dbReference>
<evidence type="ECO:0000313" key="2">
    <source>
        <dbReference type="EMBL" id="RKP31577.1"/>
    </source>
</evidence>
<dbReference type="SUPFAM" id="SSF53474">
    <property type="entry name" value="alpha/beta-Hydrolases"/>
    <property type="match status" value="1"/>
</dbReference>
<reference evidence="3" key="1">
    <citation type="journal article" date="2018" name="Nat. Microbiol.">
        <title>Leveraging single-cell genomics to expand the fungal tree of life.</title>
        <authorList>
            <person name="Ahrendt S.R."/>
            <person name="Quandt C.A."/>
            <person name="Ciobanu D."/>
            <person name="Clum A."/>
            <person name="Salamov A."/>
            <person name="Andreopoulos B."/>
            <person name="Cheng J.F."/>
            <person name="Woyke T."/>
            <person name="Pelin A."/>
            <person name="Henrissat B."/>
            <person name="Reynolds N.K."/>
            <person name="Benny G.L."/>
            <person name="Smith M.E."/>
            <person name="James T.Y."/>
            <person name="Grigoriev I.V."/>
        </authorList>
    </citation>
    <scope>NUCLEOTIDE SEQUENCE [LARGE SCALE GENOMIC DNA]</scope>
    <source>
        <strain evidence="3">Baker2002</strain>
    </source>
</reference>
<dbReference type="EMBL" id="ML004440">
    <property type="protein sequence ID" value="RKP31577.1"/>
    <property type="molecule type" value="Genomic_DNA"/>
</dbReference>
<feature type="domain" description="DDHD" evidence="1">
    <location>
        <begin position="478"/>
        <end position="693"/>
    </location>
</feature>
<proteinExistence type="predicted"/>